<dbReference type="RefSeq" id="WP_004382199.1">
    <property type="nucleotide sequence ID" value="NZ_GG698712.1"/>
</dbReference>
<dbReference type="OrthoDB" id="1081647at2"/>
<reference evidence="2 3" key="1">
    <citation type="submission" date="2009-09" db="EMBL/GenBank/DDBJ databases">
        <authorList>
            <person name="Weinstock G."/>
            <person name="Sodergren E."/>
            <person name="Clifton S."/>
            <person name="Fulton L."/>
            <person name="Fulton B."/>
            <person name="Courtney L."/>
            <person name="Fronick C."/>
            <person name="Harrison M."/>
            <person name="Strong C."/>
            <person name="Farmer C."/>
            <person name="Delahaunty K."/>
            <person name="Markovic C."/>
            <person name="Hall O."/>
            <person name="Minx P."/>
            <person name="Tomlinson C."/>
            <person name="Mitreva M."/>
            <person name="Nelson J."/>
            <person name="Hou S."/>
            <person name="Wollam A."/>
            <person name="Pepin K.H."/>
            <person name="Johnson M."/>
            <person name="Bhonagiri V."/>
            <person name="Nash W.E."/>
            <person name="Warren W."/>
            <person name="Chinwalla A."/>
            <person name="Mardis E.R."/>
            <person name="Wilson R.K."/>
        </authorList>
    </citation>
    <scope>NUCLEOTIDE SEQUENCE [LARGE SCALE GENOMIC DNA]</scope>
    <source>
        <strain evidence="2 3">F0319</strain>
    </source>
</reference>
<gene>
    <name evidence="2" type="ORF">HMPREF0973_00573</name>
</gene>
<evidence type="ECO:0000313" key="2">
    <source>
        <dbReference type="EMBL" id="EEX19631.1"/>
    </source>
</evidence>
<name>C9MLU7_9BACT</name>
<keyword evidence="3" id="KW-1185">Reference proteome</keyword>
<evidence type="ECO:0000313" key="3">
    <source>
        <dbReference type="Proteomes" id="UP000003327"/>
    </source>
</evidence>
<evidence type="ECO:0000256" key="1">
    <source>
        <dbReference type="SAM" id="MobiDB-lite"/>
    </source>
</evidence>
<dbReference type="HOGENOM" id="CLU_205949_0_0_10"/>
<sequence>MERKKYIRPVTEQITIPVEQLMITASPGISDGGYDPSQPSDAKKHEFLDDDDWGNYKNPDLWDD</sequence>
<dbReference type="AlphaFoldDB" id="C9MLU7"/>
<proteinExistence type="predicted"/>
<organism evidence="2 3">
    <name type="scientific">Prevotella veroralis F0319</name>
    <dbReference type="NCBI Taxonomy" id="649761"/>
    <lineage>
        <taxon>Bacteria</taxon>
        <taxon>Pseudomonadati</taxon>
        <taxon>Bacteroidota</taxon>
        <taxon>Bacteroidia</taxon>
        <taxon>Bacteroidales</taxon>
        <taxon>Prevotellaceae</taxon>
        <taxon>Prevotella</taxon>
    </lineage>
</organism>
<comment type="caution">
    <text evidence="2">The sequence shown here is derived from an EMBL/GenBank/DDBJ whole genome shotgun (WGS) entry which is preliminary data.</text>
</comment>
<feature type="region of interest" description="Disordered" evidence="1">
    <location>
        <begin position="26"/>
        <end position="64"/>
    </location>
</feature>
<dbReference type="EMBL" id="ACVA01000013">
    <property type="protein sequence ID" value="EEX19631.1"/>
    <property type="molecule type" value="Genomic_DNA"/>
</dbReference>
<dbReference type="STRING" id="649761.HMPREF0973_00573"/>
<protein>
    <submittedName>
        <fullName evidence="2">Uncharacterized protein</fullName>
    </submittedName>
</protein>
<accession>C9MLU7</accession>
<dbReference type="Proteomes" id="UP000003327">
    <property type="component" value="Unassembled WGS sequence"/>
</dbReference>